<sequence>MRLMRSVVGGCVCVVASVVLLSTLTSTPPTGPAIHSIVAHNLKEELEGRMTCDEEDLERLGFVEGAQLYPHHSWDNLSTPVLASAVWSGQVWQVEGLAGLAQLLLPNLTLVVYGLDLTTLEMQQLEETCNTSCVVEPFDFSLYPSHLRDHHLKAYRPIIIQELLVRSGAVFWLDAGVRLAGSEEGGVAVEQVGKLAEGWSSQALKSGGVLTWPLIDPAHLPSAALTHPNMFSFFHTKKHNYDFQQMGDAGTVLVYNSEGVHHRLMRPWISCALTHNCISPIGAQDTGCRYDKKPLFRYSGCHHYDASAFNVALGVMFSYDTSLYLTTASPFIRVSAKPQPDTDGPLAGRGEEDEATNTSSHRDTLRRSLGVGRRADRTLRSLETGHKSPNNSTTRASRRLRMRERGHGKHAALVAAALAASNATRRKGSDDGDGSIY</sequence>
<feature type="compositionally biased region" description="Basic and acidic residues" evidence="1">
    <location>
        <begin position="373"/>
        <end position="386"/>
    </location>
</feature>
<protein>
    <submittedName>
        <fullName evidence="3">Uncharacterized protein</fullName>
    </submittedName>
</protein>
<evidence type="ECO:0000313" key="4">
    <source>
        <dbReference type="Proteomes" id="UP000770661"/>
    </source>
</evidence>
<dbReference type="OrthoDB" id="6414280at2759"/>
<evidence type="ECO:0000256" key="1">
    <source>
        <dbReference type="SAM" id="MobiDB-lite"/>
    </source>
</evidence>
<dbReference type="EMBL" id="JACEEZ010005825">
    <property type="protein sequence ID" value="KAG0725238.1"/>
    <property type="molecule type" value="Genomic_DNA"/>
</dbReference>
<dbReference type="PANTHER" id="PTHR31389">
    <property type="entry name" value="LD39211P"/>
    <property type="match status" value="1"/>
</dbReference>
<evidence type="ECO:0000313" key="3">
    <source>
        <dbReference type="EMBL" id="KAG0725238.1"/>
    </source>
</evidence>
<feature type="region of interest" description="Disordered" evidence="1">
    <location>
        <begin position="334"/>
        <end position="398"/>
    </location>
</feature>
<keyword evidence="4" id="KW-1185">Reference proteome</keyword>
<gene>
    <name evidence="3" type="ORF">GWK47_038990</name>
</gene>
<evidence type="ECO:0000256" key="2">
    <source>
        <dbReference type="SAM" id="SignalP"/>
    </source>
</evidence>
<dbReference type="AlphaFoldDB" id="A0A8J5CLU7"/>
<keyword evidence="2" id="KW-0732">Signal</keyword>
<feature type="signal peptide" evidence="2">
    <location>
        <begin position="1"/>
        <end position="26"/>
    </location>
</feature>
<dbReference type="PANTHER" id="PTHR31389:SF4">
    <property type="entry name" value="LD39211P"/>
    <property type="match status" value="1"/>
</dbReference>
<reference evidence="3" key="1">
    <citation type="submission" date="2020-07" db="EMBL/GenBank/DDBJ databases">
        <title>The High-quality genome of the commercially important snow crab, Chionoecetes opilio.</title>
        <authorList>
            <person name="Jeong J.-H."/>
            <person name="Ryu S."/>
        </authorList>
    </citation>
    <scope>NUCLEOTIDE SEQUENCE</scope>
    <source>
        <strain evidence="3">MADBK_172401_WGS</strain>
        <tissue evidence="3">Digestive gland</tissue>
    </source>
</reference>
<proteinExistence type="predicted"/>
<name>A0A8J5CLU7_CHIOP</name>
<dbReference type="Proteomes" id="UP000770661">
    <property type="component" value="Unassembled WGS sequence"/>
</dbReference>
<organism evidence="3 4">
    <name type="scientific">Chionoecetes opilio</name>
    <name type="common">Atlantic snow crab</name>
    <name type="synonym">Cancer opilio</name>
    <dbReference type="NCBI Taxonomy" id="41210"/>
    <lineage>
        <taxon>Eukaryota</taxon>
        <taxon>Metazoa</taxon>
        <taxon>Ecdysozoa</taxon>
        <taxon>Arthropoda</taxon>
        <taxon>Crustacea</taxon>
        <taxon>Multicrustacea</taxon>
        <taxon>Malacostraca</taxon>
        <taxon>Eumalacostraca</taxon>
        <taxon>Eucarida</taxon>
        <taxon>Decapoda</taxon>
        <taxon>Pleocyemata</taxon>
        <taxon>Brachyura</taxon>
        <taxon>Eubrachyura</taxon>
        <taxon>Majoidea</taxon>
        <taxon>Majidae</taxon>
        <taxon>Chionoecetes</taxon>
    </lineage>
</organism>
<comment type="caution">
    <text evidence="3">The sequence shown here is derived from an EMBL/GenBank/DDBJ whole genome shotgun (WGS) entry which is preliminary data.</text>
</comment>
<feature type="chain" id="PRO_5035156737" evidence="2">
    <location>
        <begin position="27"/>
        <end position="437"/>
    </location>
</feature>
<accession>A0A8J5CLU7</accession>